<dbReference type="PIRSF" id="PIRSF000216">
    <property type="entry name" value="NADH_DH_24kDa"/>
    <property type="match status" value="1"/>
</dbReference>
<dbReference type="GO" id="GO:0051537">
    <property type="term" value="F:2 iron, 2 sulfur cluster binding"/>
    <property type="evidence" value="ECO:0007669"/>
    <property type="project" value="UniProtKB-KW"/>
</dbReference>
<keyword evidence="3 7" id="KW-0479">Metal-binding</keyword>
<evidence type="ECO:0000256" key="7">
    <source>
        <dbReference type="PIRSR" id="PIRSR000216-1"/>
    </source>
</evidence>
<dbReference type="Proteomes" id="UP000184526">
    <property type="component" value="Unassembled WGS sequence"/>
</dbReference>
<proteinExistence type="inferred from homology"/>
<evidence type="ECO:0000313" key="8">
    <source>
        <dbReference type="EMBL" id="SHH59237.1"/>
    </source>
</evidence>
<evidence type="ECO:0000256" key="2">
    <source>
        <dbReference type="ARBA" id="ARBA00022714"/>
    </source>
</evidence>
<comment type="cofactor">
    <cofactor evidence="7">
        <name>[2Fe-2S] cluster</name>
        <dbReference type="ChEBI" id="CHEBI:190135"/>
    </cofactor>
    <text evidence="7">Binds 1 [2Fe-2S] cluster.</text>
</comment>
<dbReference type="SUPFAM" id="SSF52833">
    <property type="entry name" value="Thioredoxin-like"/>
    <property type="match status" value="1"/>
</dbReference>
<dbReference type="Gene3D" id="3.40.30.10">
    <property type="entry name" value="Glutaredoxin"/>
    <property type="match status" value="1"/>
</dbReference>
<dbReference type="OrthoDB" id="9807941at2"/>
<gene>
    <name evidence="8" type="ORF">SAMN02745196_00888</name>
</gene>
<organism evidence="8 9">
    <name type="scientific">Clostridium collagenovorans DSM 3089</name>
    <dbReference type="NCBI Taxonomy" id="1121306"/>
    <lineage>
        <taxon>Bacteria</taxon>
        <taxon>Bacillati</taxon>
        <taxon>Bacillota</taxon>
        <taxon>Clostridia</taxon>
        <taxon>Eubacteriales</taxon>
        <taxon>Clostridiaceae</taxon>
        <taxon>Clostridium</taxon>
    </lineage>
</organism>
<dbReference type="Gene3D" id="1.10.10.1590">
    <property type="entry name" value="NADH-quinone oxidoreductase subunit E"/>
    <property type="match status" value="1"/>
</dbReference>
<dbReference type="GO" id="GO:0016491">
    <property type="term" value="F:oxidoreductase activity"/>
    <property type="evidence" value="ECO:0007669"/>
    <property type="project" value="InterPro"/>
</dbReference>
<sequence>MNRFTQKNRGLDKALANKINNIIVEHDNDNTQLIGILLDIQSVIERHYIPEEVSYYLSEKLDVPLSKIYDVISFYSSISDTPRAKYPIQVCNSIVCKVNDSTTLFETLKDILGIELNEVTYDGRFTLEKVPCFGACDIAPAIRINGIVYGNLNTREKIQNILNNLD</sequence>
<feature type="binding site" evidence="7">
    <location>
        <position position="91"/>
    </location>
    <ligand>
        <name>[2Fe-2S] cluster</name>
        <dbReference type="ChEBI" id="CHEBI:190135"/>
    </ligand>
</feature>
<evidence type="ECO:0000256" key="5">
    <source>
        <dbReference type="ARBA" id="ARBA00023014"/>
    </source>
</evidence>
<feature type="binding site" evidence="7">
    <location>
        <position position="132"/>
    </location>
    <ligand>
        <name>[2Fe-2S] cluster</name>
        <dbReference type="ChEBI" id="CHEBI:190135"/>
    </ligand>
</feature>
<keyword evidence="4 7" id="KW-0408">Iron</keyword>
<dbReference type="Pfam" id="PF01257">
    <property type="entry name" value="2Fe-2S_thioredx"/>
    <property type="match status" value="1"/>
</dbReference>
<dbReference type="EMBL" id="FQXP01000003">
    <property type="protein sequence ID" value="SHH59237.1"/>
    <property type="molecule type" value="Genomic_DNA"/>
</dbReference>
<comment type="similarity">
    <text evidence="1">Belongs to the complex I 24 kDa subunit family.</text>
</comment>
<keyword evidence="5 7" id="KW-0411">Iron-sulfur</keyword>
<dbReference type="CDD" id="cd03064">
    <property type="entry name" value="TRX_Fd_NuoE"/>
    <property type="match status" value="1"/>
</dbReference>
<keyword evidence="2 7" id="KW-0001">2Fe-2S</keyword>
<feature type="binding site" evidence="7">
    <location>
        <position position="136"/>
    </location>
    <ligand>
        <name>[2Fe-2S] cluster</name>
        <dbReference type="ChEBI" id="CHEBI:190135"/>
    </ligand>
</feature>
<dbReference type="InterPro" id="IPR042128">
    <property type="entry name" value="NuoE_dom"/>
</dbReference>
<dbReference type="GO" id="GO:0046872">
    <property type="term" value="F:metal ion binding"/>
    <property type="evidence" value="ECO:0007669"/>
    <property type="project" value="UniProtKB-KW"/>
</dbReference>
<dbReference type="PANTHER" id="PTHR43342">
    <property type="entry name" value="NADH-QUINONE OXIDOREDUCTASE, E SUBUNIT"/>
    <property type="match status" value="1"/>
</dbReference>
<dbReference type="InterPro" id="IPR028431">
    <property type="entry name" value="NADP_DH_HndA-like"/>
</dbReference>
<evidence type="ECO:0000256" key="4">
    <source>
        <dbReference type="ARBA" id="ARBA00023004"/>
    </source>
</evidence>
<evidence type="ECO:0000256" key="6">
    <source>
        <dbReference type="ARBA" id="ARBA00034078"/>
    </source>
</evidence>
<dbReference type="AlphaFoldDB" id="A0A1M5U8D0"/>
<dbReference type="PANTHER" id="PTHR43342:SF1">
    <property type="entry name" value="BIFURCATING [FEFE] HYDROGENASE GAMMA SUBUNIT"/>
    <property type="match status" value="1"/>
</dbReference>
<dbReference type="InterPro" id="IPR041921">
    <property type="entry name" value="NuoE_N"/>
</dbReference>
<dbReference type="InterPro" id="IPR036249">
    <property type="entry name" value="Thioredoxin-like_sf"/>
</dbReference>
<dbReference type="InterPro" id="IPR002023">
    <property type="entry name" value="NuoE-like"/>
</dbReference>
<name>A0A1M5U8D0_9CLOT</name>
<comment type="cofactor">
    <cofactor evidence="6">
        <name>[2Fe-2S] cluster</name>
        <dbReference type="ChEBI" id="CHEBI:190135"/>
    </cofactor>
</comment>
<feature type="binding site" evidence="7">
    <location>
        <position position="96"/>
    </location>
    <ligand>
        <name>[2Fe-2S] cluster</name>
        <dbReference type="ChEBI" id="CHEBI:190135"/>
    </ligand>
</feature>
<protein>
    <submittedName>
        <fullName evidence="8">NADH-quinone oxidoreductase subunit E</fullName>
    </submittedName>
</protein>
<dbReference type="RefSeq" id="WP_072830427.1">
    <property type="nucleotide sequence ID" value="NZ_FQXP01000003.1"/>
</dbReference>
<reference evidence="8 9" key="1">
    <citation type="submission" date="2016-11" db="EMBL/GenBank/DDBJ databases">
        <authorList>
            <person name="Jaros S."/>
            <person name="Januszkiewicz K."/>
            <person name="Wedrychowicz H."/>
        </authorList>
    </citation>
    <scope>NUCLEOTIDE SEQUENCE [LARGE SCALE GENOMIC DNA]</scope>
    <source>
        <strain evidence="8 9">DSM 3089</strain>
    </source>
</reference>
<keyword evidence="9" id="KW-1185">Reference proteome</keyword>
<evidence type="ECO:0000256" key="1">
    <source>
        <dbReference type="ARBA" id="ARBA00010643"/>
    </source>
</evidence>
<evidence type="ECO:0000313" key="9">
    <source>
        <dbReference type="Proteomes" id="UP000184526"/>
    </source>
</evidence>
<dbReference type="STRING" id="1121306.SAMN02745196_00888"/>
<evidence type="ECO:0000256" key="3">
    <source>
        <dbReference type="ARBA" id="ARBA00022723"/>
    </source>
</evidence>
<accession>A0A1M5U8D0</accession>